<dbReference type="AlphaFoldDB" id="X1F9X4"/>
<evidence type="ECO:0000313" key="1">
    <source>
        <dbReference type="EMBL" id="GAH17538.1"/>
    </source>
</evidence>
<protein>
    <submittedName>
        <fullName evidence="1">Uncharacterized protein</fullName>
    </submittedName>
</protein>
<accession>X1F9X4</accession>
<reference evidence="1" key="1">
    <citation type="journal article" date="2014" name="Front. Microbiol.">
        <title>High frequency of phylogenetically diverse reductive dehalogenase-homologous genes in deep subseafloor sedimentary metagenomes.</title>
        <authorList>
            <person name="Kawai M."/>
            <person name="Futagami T."/>
            <person name="Toyoda A."/>
            <person name="Takaki Y."/>
            <person name="Nishi S."/>
            <person name="Hori S."/>
            <person name="Arai W."/>
            <person name="Tsubouchi T."/>
            <person name="Morono Y."/>
            <person name="Uchiyama I."/>
            <person name="Ito T."/>
            <person name="Fujiyama A."/>
            <person name="Inagaki F."/>
            <person name="Takami H."/>
        </authorList>
    </citation>
    <scope>NUCLEOTIDE SEQUENCE</scope>
    <source>
        <strain evidence="1">Expedition CK06-06</strain>
    </source>
</reference>
<organism evidence="1">
    <name type="scientific">marine sediment metagenome</name>
    <dbReference type="NCBI Taxonomy" id="412755"/>
    <lineage>
        <taxon>unclassified sequences</taxon>
        <taxon>metagenomes</taxon>
        <taxon>ecological metagenomes</taxon>
    </lineage>
</organism>
<comment type="caution">
    <text evidence="1">The sequence shown here is derived from an EMBL/GenBank/DDBJ whole genome shotgun (WGS) entry which is preliminary data.</text>
</comment>
<gene>
    <name evidence="1" type="ORF">S01H4_55177</name>
</gene>
<name>X1F9X4_9ZZZZ</name>
<proteinExistence type="predicted"/>
<feature type="non-terminal residue" evidence="1">
    <location>
        <position position="85"/>
    </location>
</feature>
<dbReference type="EMBL" id="BART01031819">
    <property type="protein sequence ID" value="GAH17538.1"/>
    <property type="molecule type" value="Genomic_DNA"/>
</dbReference>
<sequence length="85" mass="10002">MCNRYDYPYHKIKKKFAEDIEEISLVWRCGPKQRKAAHDKGIYSWKDPRCTPEVLGIAGEYTSKVVSRILEANHSVNQNIFPRYI</sequence>